<dbReference type="GO" id="GO:0043169">
    <property type="term" value="F:cation binding"/>
    <property type="evidence" value="ECO:0007669"/>
    <property type="project" value="InterPro"/>
</dbReference>
<dbReference type="InterPro" id="IPR013783">
    <property type="entry name" value="Ig-like_fold"/>
</dbReference>
<dbReference type="Pfam" id="PF02806">
    <property type="entry name" value="Alpha-amylase_C"/>
    <property type="match status" value="1"/>
</dbReference>
<evidence type="ECO:0000256" key="10">
    <source>
        <dbReference type="HAMAP-Rule" id="MF_00685"/>
    </source>
</evidence>
<dbReference type="NCBIfam" id="TIGR01515">
    <property type="entry name" value="branching_enzym"/>
    <property type="match status" value="1"/>
</dbReference>
<keyword evidence="5 10" id="KW-0321">Glycogen metabolism</keyword>
<dbReference type="FunFam" id="3.20.20.80:FF:000003">
    <property type="entry name" value="1,4-alpha-glucan branching enzyme GlgB"/>
    <property type="match status" value="1"/>
</dbReference>
<dbReference type="AlphaFoldDB" id="A0A2T2XAI4"/>
<evidence type="ECO:0000256" key="2">
    <source>
        <dbReference type="ARBA" id="ARBA00002953"/>
    </source>
</evidence>
<comment type="subunit">
    <text evidence="10">Monomer.</text>
</comment>
<feature type="active site" description="Proton donor" evidence="10 11">
    <location>
        <position position="360"/>
    </location>
</feature>
<dbReference type="EC" id="2.4.1.18" evidence="10"/>
<evidence type="ECO:0000256" key="8">
    <source>
        <dbReference type="ARBA" id="ARBA00023056"/>
    </source>
</evidence>
<dbReference type="Pfam" id="PF00128">
    <property type="entry name" value="Alpha-amylase"/>
    <property type="match status" value="1"/>
</dbReference>
<comment type="pathway">
    <text evidence="3 10">Glycan biosynthesis; glycogen biosynthesis.</text>
</comment>
<dbReference type="InterPro" id="IPR004193">
    <property type="entry name" value="Glyco_hydro_13_N"/>
</dbReference>
<dbReference type="InterPro" id="IPR044143">
    <property type="entry name" value="GlgB_N_E_set_prok"/>
</dbReference>
<protein>
    <recommendedName>
        <fullName evidence="10">1,4-alpha-glucan branching enzyme GlgB</fullName>
        <ecNumber evidence="10">2.4.1.18</ecNumber>
    </recommendedName>
    <alternativeName>
        <fullName evidence="10">1,4-alpha-D-glucan:1,4-alpha-D-glucan 6-glucosyl-transferase</fullName>
    </alternativeName>
    <alternativeName>
        <fullName evidence="10">Alpha-(1-&gt;4)-glucan branching enzyme</fullName>
    </alternativeName>
    <alternativeName>
        <fullName evidence="10">Glycogen branching enzyme</fullName>
        <shortName evidence="10">BE</shortName>
    </alternativeName>
</protein>
<dbReference type="Proteomes" id="UP000242699">
    <property type="component" value="Unassembled WGS sequence"/>
</dbReference>
<name>A0A2T2XAI4_9FIRM</name>
<evidence type="ECO:0000256" key="3">
    <source>
        <dbReference type="ARBA" id="ARBA00004964"/>
    </source>
</evidence>
<sequence>MPKTLDDETLYLFNEGTLSQMYRHFGAQYIDPESKTVRFAVWAPAATRVSLIGDFNGWNRSQNPMLPLGSSGIYVTTLDDVEPGSLYKYYVENSRQGVSKEKADPVSFAMEVPPKTASVVIRWDYVWQDREWLDNRARFDARVKPLSIYEVHLGSWKKHPDGTSLSYRELADDLIAYVKQRGFTHIELLPVMEHPYYGSWGYQTTSYFAPSSRFGTPQDLMYFIDRCHQNGLGVILDWVPSHFATDDFGLGEFDGTHLYEHADPRQGVHPQWHSYLFNYGRNEVRSFLLSSAVFWLDYYHADGLRVDAVSSMLYLDFGREPGQWIPNRYGGHENLEAISFLQQVNQVVHQTFPGVIMVAEESTAWPRVTGKPDDGGLDFDFKWDMGWMHDTLVYMSKDPIYRRYHHDLLTFRPMYALSERFILPLSHDEVVHGKGSLFSKMAGDKWQKLANLRLLLAYMYATPGKKLLFMGAELAQWREWSHDRQIDWDLLDDPGHHGVFRFVEDLNLIYSQHDALFAFDYDPQGFEWRELNDRDASVLSFVRQSRAEEILCVFNFTPVPRYGYRLGVSSHADWREILNTDSVEYGGSNQGNGGHVQSEHTPWQGRPVSLNLTLPPLGALFLEKLTAERD</sequence>
<dbReference type="GO" id="GO:0005978">
    <property type="term" value="P:glycogen biosynthetic process"/>
    <property type="evidence" value="ECO:0007669"/>
    <property type="project" value="UniProtKB-UniRule"/>
</dbReference>
<feature type="active site" description="Nucleophile" evidence="10 11">
    <location>
        <position position="307"/>
    </location>
</feature>
<dbReference type="GO" id="GO:0004553">
    <property type="term" value="F:hydrolase activity, hydrolyzing O-glycosyl compounds"/>
    <property type="evidence" value="ECO:0007669"/>
    <property type="project" value="InterPro"/>
</dbReference>
<dbReference type="SMART" id="SM00642">
    <property type="entry name" value="Aamy"/>
    <property type="match status" value="1"/>
</dbReference>
<dbReference type="EMBL" id="PXYT01000002">
    <property type="protein sequence ID" value="PSR31456.1"/>
    <property type="molecule type" value="Genomic_DNA"/>
</dbReference>
<dbReference type="NCBIfam" id="NF008967">
    <property type="entry name" value="PRK12313.1"/>
    <property type="match status" value="1"/>
</dbReference>
<dbReference type="Gene3D" id="2.60.40.10">
    <property type="entry name" value="Immunoglobulins"/>
    <property type="match status" value="1"/>
</dbReference>
<dbReference type="FunFam" id="2.60.40.1180:FF:000002">
    <property type="entry name" value="1,4-alpha-glucan branching enzyme GlgB"/>
    <property type="match status" value="1"/>
</dbReference>
<gene>
    <name evidence="10" type="primary">glgB</name>
    <name evidence="13" type="ORF">C7B43_01805</name>
</gene>
<evidence type="ECO:0000256" key="9">
    <source>
        <dbReference type="ARBA" id="ARBA00023277"/>
    </source>
</evidence>
<dbReference type="NCBIfam" id="NF003811">
    <property type="entry name" value="PRK05402.1"/>
    <property type="match status" value="1"/>
</dbReference>
<dbReference type="CDD" id="cd11322">
    <property type="entry name" value="AmyAc_Glg_BE"/>
    <property type="match status" value="1"/>
</dbReference>
<dbReference type="InterPro" id="IPR017853">
    <property type="entry name" value="GH"/>
</dbReference>
<comment type="catalytic activity">
    <reaction evidence="1 10">
        <text>Transfers a segment of a (1-&gt;4)-alpha-D-glucan chain to a primary hydroxy group in a similar glucan chain.</text>
        <dbReference type="EC" id="2.4.1.18"/>
    </reaction>
</comment>
<dbReference type="SUPFAM" id="SSF51445">
    <property type="entry name" value="(Trans)glycosidases"/>
    <property type="match status" value="1"/>
</dbReference>
<feature type="domain" description="Glycosyl hydrolase family 13 catalytic" evidence="12">
    <location>
        <begin position="150"/>
        <end position="512"/>
    </location>
</feature>
<dbReference type="UniPathway" id="UPA00164"/>
<organism evidence="13 14">
    <name type="scientific">Sulfobacillus benefaciens</name>
    <dbReference type="NCBI Taxonomy" id="453960"/>
    <lineage>
        <taxon>Bacteria</taxon>
        <taxon>Bacillati</taxon>
        <taxon>Bacillota</taxon>
        <taxon>Clostridia</taxon>
        <taxon>Eubacteriales</taxon>
        <taxon>Clostridiales Family XVII. Incertae Sedis</taxon>
        <taxon>Sulfobacillus</taxon>
    </lineage>
</organism>
<reference evidence="13 14" key="1">
    <citation type="journal article" date="2014" name="BMC Genomics">
        <title>Comparison of environmental and isolate Sulfobacillus genomes reveals diverse carbon, sulfur, nitrogen, and hydrogen metabolisms.</title>
        <authorList>
            <person name="Justice N.B."/>
            <person name="Norman A."/>
            <person name="Brown C.T."/>
            <person name="Singh A."/>
            <person name="Thomas B.C."/>
            <person name="Banfield J.F."/>
        </authorList>
    </citation>
    <scope>NUCLEOTIDE SEQUENCE [LARGE SCALE GENOMIC DNA]</scope>
    <source>
        <strain evidence="13">AMDSBA1</strain>
    </source>
</reference>
<dbReference type="HAMAP" id="MF_00685">
    <property type="entry name" value="GlgB"/>
    <property type="match status" value="1"/>
</dbReference>
<dbReference type="PIRSF" id="PIRSF000463">
    <property type="entry name" value="GlgB"/>
    <property type="match status" value="1"/>
</dbReference>
<evidence type="ECO:0000256" key="11">
    <source>
        <dbReference type="PIRSR" id="PIRSR000463-1"/>
    </source>
</evidence>
<keyword evidence="8 10" id="KW-0320">Glycogen biosynthesis</keyword>
<evidence type="ECO:0000256" key="7">
    <source>
        <dbReference type="ARBA" id="ARBA00022679"/>
    </source>
</evidence>
<dbReference type="PANTHER" id="PTHR43651:SF3">
    <property type="entry name" value="1,4-ALPHA-GLUCAN-BRANCHING ENZYME"/>
    <property type="match status" value="1"/>
</dbReference>
<evidence type="ECO:0000313" key="13">
    <source>
        <dbReference type="EMBL" id="PSR31456.1"/>
    </source>
</evidence>
<comment type="similarity">
    <text evidence="4 10">Belongs to the glycosyl hydrolase 13 family. GlgB subfamily.</text>
</comment>
<dbReference type="InterPro" id="IPR037439">
    <property type="entry name" value="Branching_enzy"/>
</dbReference>
<dbReference type="SUPFAM" id="SSF81296">
    <property type="entry name" value="E set domains"/>
    <property type="match status" value="1"/>
</dbReference>
<proteinExistence type="inferred from homology"/>
<evidence type="ECO:0000256" key="5">
    <source>
        <dbReference type="ARBA" id="ARBA00022600"/>
    </source>
</evidence>
<dbReference type="PANTHER" id="PTHR43651">
    <property type="entry name" value="1,4-ALPHA-GLUCAN-BRANCHING ENZYME"/>
    <property type="match status" value="1"/>
</dbReference>
<dbReference type="InterPro" id="IPR006407">
    <property type="entry name" value="GlgB"/>
</dbReference>
<dbReference type="InterPro" id="IPR006048">
    <property type="entry name" value="A-amylase/branching_C"/>
</dbReference>
<dbReference type="SUPFAM" id="SSF51011">
    <property type="entry name" value="Glycosyl hydrolase domain"/>
    <property type="match status" value="1"/>
</dbReference>
<evidence type="ECO:0000256" key="6">
    <source>
        <dbReference type="ARBA" id="ARBA00022676"/>
    </source>
</evidence>
<keyword evidence="7 10" id="KW-0808">Transferase</keyword>
<evidence type="ECO:0000256" key="1">
    <source>
        <dbReference type="ARBA" id="ARBA00000826"/>
    </source>
</evidence>
<comment type="function">
    <text evidence="2 10">Catalyzes the formation of the alpha-1,6-glucosidic linkages in glycogen by scission of a 1,4-alpha-linked oligosaccharide from growing alpha-1,4-glucan chains and the subsequent attachment of the oligosaccharide to the alpha-1,6 position.</text>
</comment>
<dbReference type="GO" id="GO:0003844">
    <property type="term" value="F:1,4-alpha-glucan branching enzyme activity"/>
    <property type="evidence" value="ECO:0007669"/>
    <property type="project" value="UniProtKB-UniRule"/>
</dbReference>
<evidence type="ECO:0000259" key="12">
    <source>
        <dbReference type="SMART" id="SM00642"/>
    </source>
</evidence>
<dbReference type="InterPro" id="IPR013780">
    <property type="entry name" value="Glyco_hydro_b"/>
</dbReference>
<accession>A0A2T2XAI4</accession>
<dbReference type="Gene3D" id="3.20.20.80">
    <property type="entry name" value="Glycosidases"/>
    <property type="match status" value="1"/>
</dbReference>
<keyword evidence="6 10" id="KW-0328">Glycosyltransferase</keyword>
<keyword evidence="9 10" id="KW-0119">Carbohydrate metabolism</keyword>
<dbReference type="Gene3D" id="2.60.40.1180">
    <property type="entry name" value="Golgi alpha-mannosidase II"/>
    <property type="match status" value="1"/>
</dbReference>
<dbReference type="Pfam" id="PF02922">
    <property type="entry name" value="CBM_48"/>
    <property type="match status" value="1"/>
</dbReference>
<evidence type="ECO:0000313" key="14">
    <source>
        <dbReference type="Proteomes" id="UP000242699"/>
    </source>
</evidence>
<dbReference type="CDD" id="cd02855">
    <property type="entry name" value="E_set_GBE_prok_N"/>
    <property type="match status" value="1"/>
</dbReference>
<comment type="caution">
    <text evidence="13">The sequence shown here is derived from an EMBL/GenBank/DDBJ whole genome shotgun (WGS) entry which is preliminary data.</text>
</comment>
<evidence type="ECO:0000256" key="4">
    <source>
        <dbReference type="ARBA" id="ARBA00009000"/>
    </source>
</evidence>
<dbReference type="InterPro" id="IPR006047">
    <property type="entry name" value="GH13_cat_dom"/>
</dbReference>
<dbReference type="InterPro" id="IPR014756">
    <property type="entry name" value="Ig_E-set"/>
</dbReference>
<dbReference type="GO" id="GO:0005829">
    <property type="term" value="C:cytosol"/>
    <property type="evidence" value="ECO:0007669"/>
    <property type="project" value="TreeGrafter"/>
</dbReference>